<feature type="compositionally biased region" description="Polar residues" evidence="1">
    <location>
        <begin position="12"/>
        <end position="34"/>
    </location>
</feature>
<reference evidence="2" key="2">
    <citation type="journal article" date="2023" name="IMA Fungus">
        <title>Comparative genomic study of the Penicillium genus elucidates a diverse pangenome and 15 lateral gene transfer events.</title>
        <authorList>
            <person name="Petersen C."/>
            <person name="Sorensen T."/>
            <person name="Nielsen M.R."/>
            <person name="Sondergaard T.E."/>
            <person name="Sorensen J.L."/>
            <person name="Fitzpatrick D.A."/>
            <person name="Frisvad J.C."/>
            <person name="Nielsen K.L."/>
        </authorList>
    </citation>
    <scope>NUCLEOTIDE SEQUENCE</scope>
    <source>
        <strain evidence="2">IBT 30069</strain>
    </source>
</reference>
<dbReference type="AlphaFoldDB" id="A0A9W9GD02"/>
<gene>
    <name evidence="2" type="ORF">N7456_000156</name>
</gene>
<reference evidence="2" key="1">
    <citation type="submission" date="2022-11" db="EMBL/GenBank/DDBJ databases">
        <authorList>
            <person name="Petersen C."/>
        </authorList>
    </citation>
    <scope>NUCLEOTIDE SEQUENCE</scope>
    <source>
        <strain evidence="2">IBT 30069</strain>
    </source>
</reference>
<evidence type="ECO:0000313" key="3">
    <source>
        <dbReference type="Proteomes" id="UP001149165"/>
    </source>
</evidence>
<proteinExistence type="predicted"/>
<comment type="caution">
    <text evidence="2">The sequence shown here is derived from an EMBL/GenBank/DDBJ whole genome shotgun (WGS) entry which is preliminary data.</text>
</comment>
<organism evidence="2 3">
    <name type="scientific">Penicillium angulare</name>
    <dbReference type="NCBI Taxonomy" id="116970"/>
    <lineage>
        <taxon>Eukaryota</taxon>
        <taxon>Fungi</taxon>
        <taxon>Dikarya</taxon>
        <taxon>Ascomycota</taxon>
        <taxon>Pezizomycotina</taxon>
        <taxon>Eurotiomycetes</taxon>
        <taxon>Eurotiomycetidae</taxon>
        <taxon>Eurotiales</taxon>
        <taxon>Aspergillaceae</taxon>
        <taxon>Penicillium</taxon>
    </lineage>
</organism>
<evidence type="ECO:0000313" key="2">
    <source>
        <dbReference type="EMBL" id="KAJ5115808.1"/>
    </source>
</evidence>
<keyword evidence="3" id="KW-1185">Reference proteome</keyword>
<feature type="compositionally biased region" description="Basic residues" evidence="1">
    <location>
        <begin position="1"/>
        <end position="11"/>
    </location>
</feature>
<feature type="region of interest" description="Disordered" evidence="1">
    <location>
        <begin position="373"/>
        <end position="397"/>
    </location>
</feature>
<accession>A0A9W9GD02</accession>
<sequence>MPRRMNNHWRQSRNGGQTQQQKTGSEARWSQLSPNPDKVNARSPSSRDRSTRSARGEWDDGKNSPRSNWSHNEGSQHDNFRYNESLFRSGSGSHESNSQQENNENNRMVVDGSYTRRRGSNYNSQDRENSNDSGNYEISPDRTRWHEDNRPFKRHVEDDIITVEYGNNGWDDDSHSHDNNGDGNGMWKQTDDETLSQRSVDPKRSQRSGSSEETSRPQQRMASTRTKTSLSRDLNLVKSYFSHHRFDCESDLQFAETFKNLYMDLVAQGLSEVITPYGALMQLILELDFDVSLAMVIGVHNTNTGIRSLQLEELLTHLDFLIENLKRKVDSRQKENRQGKDDRRRNEISDLKEDCHVDWDHYERYGDQIERLGLMDDSHGETHSNRDGQSELEPPQW</sequence>
<evidence type="ECO:0000256" key="1">
    <source>
        <dbReference type="SAM" id="MobiDB-lite"/>
    </source>
</evidence>
<feature type="compositionally biased region" description="Low complexity" evidence="1">
    <location>
        <begin position="89"/>
        <end position="106"/>
    </location>
</feature>
<feature type="compositionally biased region" description="Basic and acidic residues" evidence="1">
    <location>
        <begin position="373"/>
        <end position="389"/>
    </location>
</feature>
<protein>
    <submittedName>
        <fullName evidence="2">Uncharacterized protein</fullName>
    </submittedName>
</protein>
<feature type="compositionally biased region" description="Polar residues" evidence="1">
    <location>
        <begin position="207"/>
        <end position="230"/>
    </location>
</feature>
<feature type="compositionally biased region" description="Basic and acidic residues" evidence="1">
    <location>
        <begin position="45"/>
        <end position="63"/>
    </location>
</feature>
<feature type="region of interest" description="Disordered" evidence="1">
    <location>
        <begin position="1"/>
        <end position="145"/>
    </location>
</feature>
<feature type="region of interest" description="Disordered" evidence="1">
    <location>
        <begin position="166"/>
        <end position="230"/>
    </location>
</feature>
<dbReference type="Proteomes" id="UP001149165">
    <property type="component" value="Unassembled WGS sequence"/>
</dbReference>
<dbReference type="EMBL" id="JAPQKH010000001">
    <property type="protein sequence ID" value="KAJ5115808.1"/>
    <property type="molecule type" value="Genomic_DNA"/>
</dbReference>
<feature type="compositionally biased region" description="Polar residues" evidence="1">
    <location>
        <begin position="64"/>
        <end position="73"/>
    </location>
</feature>
<name>A0A9W9GD02_9EURO</name>